<proteinExistence type="predicted"/>
<organism evidence="1 2">
    <name type="scientific">Nitrosomonas oligotropha</name>
    <dbReference type="NCBI Taxonomy" id="42354"/>
    <lineage>
        <taxon>Bacteria</taxon>
        <taxon>Pseudomonadati</taxon>
        <taxon>Pseudomonadota</taxon>
        <taxon>Betaproteobacteria</taxon>
        <taxon>Nitrosomonadales</taxon>
        <taxon>Nitrosomonadaceae</taxon>
        <taxon>Nitrosomonas</taxon>
    </lineage>
</organism>
<evidence type="ECO:0000313" key="1">
    <source>
        <dbReference type="EMBL" id="PTQ77667.1"/>
    </source>
</evidence>
<reference evidence="1 2" key="1">
    <citation type="submission" date="2018-04" db="EMBL/GenBank/DDBJ databases">
        <title>Active sludge and wastewater microbial communities from Klosterneuburg, Austria.</title>
        <authorList>
            <person name="Wagner M."/>
        </authorList>
    </citation>
    <scope>NUCLEOTIDE SEQUENCE [LARGE SCALE GENOMIC DNA]</scope>
    <source>
        <strain evidence="1 2">Nm49</strain>
    </source>
</reference>
<sequence>MNLSTVNPVGLIGPLFERAKAADEFEFCSTLLRLRGMEDAGWDPLHESLELSHQLMSLQNAPLDKGLKLRLALFLYCHLTEMSDVYNIPANMFQVISGHRYSMSPFSVGLQQGQNPPTSPSGKARRLKALADALNMQELGEVFEEMIVKEVRNAFYHSDYILTNESLNIRHGEGVVINRMRDNKVPYEWLLPRLQLGINTALAVLNLTEDSIRSYKQDKILQGRLGAGGELITIQLTTHPDFGLNGFKTPPDPAR</sequence>
<comment type="caution">
    <text evidence="1">The sequence shown here is derived from an EMBL/GenBank/DDBJ whole genome shotgun (WGS) entry which is preliminary data.</text>
</comment>
<evidence type="ECO:0000313" key="2">
    <source>
        <dbReference type="Proteomes" id="UP000244128"/>
    </source>
</evidence>
<gene>
    <name evidence="1" type="ORF">C8R26_10611</name>
</gene>
<protein>
    <submittedName>
        <fullName evidence="1">Uncharacterized protein</fullName>
    </submittedName>
</protein>
<name>A0A2T5I1F6_9PROT</name>
<dbReference type="Proteomes" id="UP000244128">
    <property type="component" value="Unassembled WGS sequence"/>
</dbReference>
<dbReference type="RefSeq" id="WP_107802727.1">
    <property type="nucleotide sequence ID" value="NZ_QAOI01000006.1"/>
</dbReference>
<dbReference type="EMBL" id="QAOI01000006">
    <property type="protein sequence ID" value="PTQ77667.1"/>
    <property type="molecule type" value="Genomic_DNA"/>
</dbReference>
<dbReference type="AlphaFoldDB" id="A0A2T5I1F6"/>
<accession>A0A2T5I1F6</accession>